<evidence type="ECO:0000256" key="2">
    <source>
        <dbReference type="SAM" id="MobiDB-lite"/>
    </source>
</evidence>
<dbReference type="OMA" id="PCWRFIA"/>
<feature type="region of interest" description="Disordered" evidence="2">
    <location>
        <begin position="13"/>
        <end position="40"/>
    </location>
</feature>
<dbReference type="PANTHER" id="PTHR15750:SF2">
    <property type="entry name" value="VASOHIBIN"/>
    <property type="match status" value="1"/>
</dbReference>
<dbReference type="OrthoDB" id="9974232at2759"/>
<feature type="compositionally biased region" description="Polar residues" evidence="2">
    <location>
        <begin position="232"/>
        <end position="241"/>
    </location>
</feature>
<dbReference type="EMBL" id="FR799580">
    <property type="protein sequence ID" value="CBZ28141.1"/>
    <property type="molecule type" value="Genomic_DNA"/>
</dbReference>
<dbReference type="InterPro" id="IPR028131">
    <property type="entry name" value="VASH1"/>
</dbReference>
<feature type="active site" evidence="1">
    <location>
        <position position="147"/>
    </location>
</feature>
<name>E9AYU8_LEIMU</name>
<evidence type="ECO:0000313" key="4">
    <source>
        <dbReference type="Proteomes" id="UP000007259"/>
    </source>
</evidence>
<protein>
    <recommendedName>
        <fullName evidence="5">Vasohibin-like protein</fullName>
    </recommendedName>
</protein>
<dbReference type="GO" id="GO:0005737">
    <property type="term" value="C:cytoplasm"/>
    <property type="evidence" value="ECO:0007669"/>
    <property type="project" value="InterPro"/>
</dbReference>
<reference evidence="3 4" key="1">
    <citation type="journal article" date="2011" name="Genome Res.">
        <title>Chromosome and gene copy number variation allow major structural change between species and strains of Leishmania.</title>
        <authorList>
            <person name="Rogers M.B."/>
            <person name="Hilley J.D."/>
            <person name="Dickens N.J."/>
            <person name="Wilkes J."/>
            <person name="Bates P.A."/>
            <person name="Depledge D.P."/>
            <person name="Harris D."/>
            <person name="Her Y."/>
            <person name="Herzyk P."/>
            <person name="Imamura H."/>
            <person name="Otto T.D."/>
            <person name="Sanders M."/>
            <person name="Seeger K."/>
            <person name="Dujardin J.C."/>
            <person name="Berriman M."/>
            <person name="Smith D.F."/>
            <person name="Hertz-Fowler C."/>
            <person name="Mottram J.C."/>
        </authorList>
    </citation>
    <scope>NUCLEOTIDE SEQUENCE [LARGE SCALE GENOMIC DNA]</scope>
    <source>
        <strain evidence="3 4">MHOM/GT/2001/U1103</strain>
    </source>
</reference>
<evidence type="ECO:0000313" key="3">
    <source>
        <dbReference type="EMBL" id="CBZ28141.1"/>
    </source>
</evidence>
<dbReference type="RefSeq" id="XP_003876620.1">
    <property type="nucleotide sequence ID" value="XM_003876571.1"/>
</dbReference>
<feature type="compositionally biased region" description="Basic and acidic residues" evidence="2">
    <location>
        <begin position="218"/>
        <end position="229"/>
    </location>
</feature>
<feature type="region of interest" description="Disordered" evidence="2">
    <location>
        <begin position="585"/>
        <end position="616"/>
    </location>
</feature>
<organism evidence="3 4">
    <name type="scientific">Leishmania mexicana (strain MHOM/GT/2001/U1103)</name>
    <dbReference type="NCBI Taxonomy" id="929439"/>
    <lineage>
        <taxon>Eukaryota</taxon>
        <taxon>Discoba</taxon>
        <taxon>Euglenozoa</taxon>
        <taxon>Kinetoplastea</taxon>
        <taxon>Metakinetoplastina</taxon>
        <taxon>Trypanosomatida</taxon>
        <taxon>Trypanosomatidae</taxon>
        <taxon>Leishmaniinae</taxon>
        <taxon>Leishmania</taxon>
    </lineage>
</organism>
<evidence type="ECO:0000256" key="1">
    <source>
        <dbReference type="PIRSR" id="PIRSR628131-1"/>
    </source>
</evidence>
<dbReference type="PANTHER" id="PTHR15750">
    <property type="entry name" value="VASOHIBIN-1-LIKE ISOFORM X2"/>
    <property type="match status" value="1"/>
</dbReference>
<evidence type="ECO:0008006" key="5">
    <source>
        <dbReference type="Google" id="ProtNLM"/>
    </source>
</evidence>
<dbReference type="PhylomeDB" id="E9AYU8"/>
<dbReference type="AlphaFoldDB" id="E9AYU8"/>
<keyword evidence="4" id="KW-1185">Reference proteome</keyword>
<dbReference type="Proteomes" id="UP000007259">
    <property type="component" value="Chromosome 27"/>
</dbReference>
<dbReference type="KEGG" id="lmi:LMXM_27_0460"/>
<dbReference type="VEuPathDB" id="TriTrypDB:LmxM.27.0460"/>
<gene>
    <name evidence="3" type="ORF">LMXM_27_0460</name>
</gene>
<feature type="compositionally biased region" description="Polar residues" evidence="2">
    <location>
        <begin position="605"/>
        <end position="616"/>
    </location>
</feature>
<feature type="region of interest" description="Disordered" evidence="2">
    <location>
        <begin position="218"/>
        <end position="272"/>
    </location>
</feature>
<dbReference type="GeneID" id="13450090"/>
<dbReference type="Pfam" id="PF14822">
    <property type="entry name" value="Vasohibin"/>
    <property type="match status" value="1"/>
</dbReference>
<feature type="active site" evidence="1">
    <location>
        <position position="127"/>
    </location>
</feature>
<feature type="region of interest" description="Disordered" evidence="2">
    <location>
        <begin position="421"/>
        <end position="464"/>
    </location>
</feature>
<feature type="active site" evidence="1">
    <location>
        <position position="92"/>
    </location>
</feature>
<proteinExistence type="predicted"/>
<accession>E9AYU8</accession>
<sequence length="635" mass="69036">MSDKVLAIMEELSQQNPFHNQEDLPDPPRPSETAIPRDRPSVEQVPFIQKQISILSYNHLPRTFFSLEKHRSLQSILFTAKEVLYEALPIRCLEATFVALHYTQTLRDIDRIPLSFKSEANGNFYRHIVLVLRTRSTPALYGALGLSRKPTLMYKPLAYHSLFDVVMDYKHEYEALGHELLDIKLGIAITHDEHSRWDPCWRFIAIKLDHYRVGAKERTLKHSSTEHHKPTSPGTPQTHACKTSDRVANDSFSSSNGGHTALPPLSPGPPRVETSIHCVNGDASLVRSAKALGASHSETVAHAYSERFPPLSTCGSTLSPPKPVSSASPSLPHPLSTTDATVETYAPLAQLLSNYMRLLPTISEQYYKGIATVDNNNRALKLCFMDLDTAERDSGAENQRRLQLIGEMQSPLSAEAKRVAANRKLKPPKRDRGAAKNASGSGSGGGRHRQMSSSGAVGRGKANKRTSLALPLSVGAAVGKRTVPSAAVQPHRSPKMHPSLVVPDLSYPSASLDTPPSAVSERAASLSAPLTGNSHISRPCVSFERIVVDAQNTGSLASPLCSGDGGTEGYMSPCDAGPDSCSEDAFAAPPLTPRNYDARKPLSQYEPSLRSTSSASDLFSTPFSLKATAMCSPRR</sequence>